<sequence>KNKTKKKLHGAEINTPVLVAATGGRTPRGPPHFASRLRRNCRSQAGPGAADLLGQVAHLRLAGAVEAPLAGSKERHAADGDPHDADRPQGQGDNLHRRRHRLPLLLLLLLLLLLAAAAAAAAAVVAAAGAAVAAVAVAVAAAAEVVVAAAAARQREIVCSYSSEIMKWAVADEVDRNQLLPLHLPDYPCLGDTKGQE</sequence>
<organism evidence="3 4">
    <name type="scientific">Clonostachys chloroleuca</name>
    <dbReference type="NCBI Taxonomy" id="1926264"/>
    <lineage>
        <taxon>Eukaryota</taxon>
        <taxon>Fungi</taxon>
        <taxon>Dikarya</taxon>
        <taxon>Ascomycota</taxon>
        <taxon>Pezizomycotina</taxon>
        <taxon>Sordariomycetes</taxon>
        <taxon>Hypocreomycetidae</taxon>
        <taxon>Hypocreales</taxon>
        <taxon>Bionectriaceae</taxon>
        <taxon>Clonostachys</taxon>
    </lineage>
</organism>
<feature type="transmembrane region" description="Helical" evidence="2">
    <location>
        <begin position="104"/>
        <end position="125"/>
    </location>
</feature>
<feature type="non-terminal residue" evidence="3">
    <location>
        <position position="197"/>
    </location>
</feature>
<protein>
    <submittedName>
        <fullName evidence="3">Uncharacterized protein</fullName>
    </submittedName>
</protein>
<feature type="non-terminal residue" evidence="3">
    <location>
        <position position="1"/>
    </location>
</feature>
<comment type="caution">
    <text evidence="3">The sequence shown here is derived from an EMBL/GenBank/DDBJ whole genome shotgun (WGS) entry which is preliminary data.</text>
</comment>
<evidence type="ECO:0000313" key="3">
    <source>
        <dbReference type="EMBL" id="CAI6092858.1"/>
    </source>
</evidence>
<keyword evidence="2" id="KW-1133">Transmembrane helix</keyword>
<gene>
    <name evidence="3" type="ORF">CCHLO57077_00007336</name>
</gene>
<evidence type="ECO:0000313" key="4">
    <source>
        <dbReference type="Proteomes" id="UP001160390"/>
    </source>
</evidence>
<accession>A0AA35M979</accession>
<name>A0AA35M979_9HYPO</name>
<keyword evidence="4" id="KW-1185">Reference proteome</keyword>
<proteinExistence type="predicted"/>
<dbReference type="EMBL" id="CABFNP030001239">
    <property type="protein sequence ID" value="CAI6092858.1"/>
    <property type="molecule type" value="Genomic_DNA"/>
</dbReference>
<feature type="region of interest" description="Disordered" evidence="1">
    <location>
        <begin position="71"/>
        <end position="95"/>
    </location>
</feature>
<feature type="compositionally biased region" description="Basic and acidic residues" evidence="1">
    <location>
        <begin position="72"/>
        <end position="87"/>
    </location>
</feature>
<keyword evidence="2" id="KW-0812">Transmembrane</keyword>
<feature type="transmembrane region" description="Helical" evidence="2">
    <location>
        <begin position="131"/>
        <end position="152"/>
    </location>
</feature>
<keyword evidence="2" id="KW-0472">Membrane</keyword>
<dbReference type="Proteomes" id="UP001160390">
    <property type="component" value="Unassembled WGS sequence"/>
</dbReference>
<evidence type="ECO:0000256" key="1">
    <source>
        <dbReference type="SAM" id="MobiDB-lite"/>
    </source>
</evidence>
<dbReference type="AlphaFoldDB" id="A0AA35M979"/>
<reference evidence="3" key="1">
    <citation type="submission" date="2023-01" db="EMBL/GenBank/DDBJ databases">
        <authorList>
            <person name="Piombo E."/>
        </authorList>
    </citation>
    <scope>NUCLEOTIDE SEQUENCE</scope>
</reference>
<evidence type="ECO:0000256" key="2">
    <source>
        <dbReference type="SAM" id="Phobius"/>
    </source>
</evidence>